<accession>A0A6M2F255</accession>
<dbReference type="AlphaFoldDB" id="A0A6M2F255"/>
<name>A0A6M2F255_9ROSI</name>
<protein>
    <submittedName>
        <fullName evidence="1">Uncharacterized protein</fullName>
    </submittedName>
</protein>
<organism evidence="1">
    <name type="scientific">Populus davidiana</name>
    <dbReference type="NCBI Taxonomy" id="266767"/>
    <lineage>
        <taxon>Eukaryota</taxon>
        <taxon>Viridiplantae</taxon>
        <taxon>Streptophyta</taxon>
        <taxon>Embryophyta</taxon>
        <taxon>Tracheophyta</taxon>
        <taxon>Spermatophyta</taxon>
        <taxon>Magnoliopsida</taxon>
        <taxon>eudicotyledons</taxon>
        <taxon>Gunneridae</taxon>
        <taxon>Pentapetalae</taxon>
        <taxon>rosids</taxon>
        <taxon>fabids</taxon>
        <taxon>Malpighiales</taxon>
        <taxon>Salicaceae</taxon>
        <taxon>Saliceae</taxon>
        <taxon>Populus</taxon>
    </lineage>
</organism>
<dbReference type="EMBL" id="GILB01011364">
    <property type="protein sequence ID" value="NUU91697.1"/>
    <property type="molecule type" value="Transcribed_RNA"/>
</dbReference>
<evidence type="ECO:0000313" key="1">
    <source>
        <dbReference type="EMBL" id="NUU91697.1"/>
    </source>
</evidence>
<sequence length="129" mass="15340">MWPFQFFIWRKFDFAIQSLKFNLVESSPRSGLGSEQHSYKVLKPLSYHFQNFITLDTCRFSVSMLCQLASDKIINDEKTLLNLSTMLLENEDRRMQVYTSFNFLGWVLLCLHHVHKIINSMNALDYMLY</sequence>
<reference evidence="1" key="1">
    <citation type="submission" date="2020-03" db="EMBL/GenBank/DDBJ databases">
        <authorList>
            <person name="Zhang R."/>
        </authorList>
    </citation>
    <scope>NUCLEOTIDE SEQUENCE</scope>
</reference>
<proteinExistence type="predicted"/>